<dbReference type="AlphaFoldDB" id="A0A084VZD5"/>
<reference evidence="3 5" key="1">
    <citation type="journal article" date="2014" name="BMC Genomics">
        <title>Genome sequence of Anopheles sinensis provides insight into genetics basis of mosquito competence for malaria parasites.</title>
        <authorList>
            <person name="Zhou D."/>
            <person name="Zhang D."/>
            <person name="Ding G."/>
            <person name="Shi L."/>
            <person name="Hou Q."/>
            <person name="Ye Y."/>
            <person name="Xu Y."/>
            <person name="Zhou H."/>
            <person name="Xiong C."/>
            <person name="Li S."/>
            <person name="Yu J."/>
            <person name="Hong S."/>
            <person name="Yu X."/>
            <person name="Zou P."/>
            <person name="Chen C."/>
            <person name="Chang X."/>
            <person name="Wang W."/>
            <person name="Lv Y."/>
            <person name="Sun Y."/>
            <person name="Ma L."/>
            <person name="Shen B."/>
            <person name="Zhu C."/>
        </authorList>
    </citation>
    <scope>NUCLEOTIDE SEQUENCE [LARGE SCALE GENOMIC DNA]</scope>
</reference>
<keyword evidence="2" id="KW-0732">Signal</keyword>
<organism evidence="3">
    <name type="scientific">Anopheles sinensis</name>
    <name type="common">Mosquito</name>
    <dbReference type="NCBI Taxonomy" id="74873"/>
    <lineage>
        <taxon>Eukaryota</taxon>
        <taxon>Metazoa</taxon>
        <taxon>Ecdysozoa</taxon>
        <taxon>Arthropoda</taxon>
        <taxon>Hexapoda</taxon>
        <taxon>Insecta</taxon>
        <taxon>Pterygota</taxon>
        <taxon>Neoptera</taxon>
        <taxon>Endopterygota</taxon>
        <taxon>Diptera</taxon>
        <taxon>Nematocera</taxon>
        <taxon>Culicoidea</taxon>
        <taxon>Culicidae</taxon>
        <taxon>Anophelinae</taxon>
        <taxon>Anopheles</taxon>
    </lineage>
</organism>
<evidence type="ECO:0000313" key="4">
    <source>
        <dbReference type="EnsemblMetazoa" id="ASIC011121-PA"/>
    </source>
</evidence>
<feature type="region of interest" description="Disordered" evidence="1">
    <location>
        <begin position="58"/>
        <end position="83"/>
    </location>
</feature>
<evidence type="ECO:0000313" key="3">
    <source>
        <dbReference type="EMBL" id="KFB43329.1"/>
    </source>
</evidence>
<dbReference type="VEuPathDB" id="VectorBase:ASIC011121"/>
<dbReference type="EMBL" id="ATLV01018746">
    <property type="status" value="NOT_ANNOTATED_CDS"/>
    <property type="molecule type" value="Genomic_DNA"/>
</dbReference>
<feature type="compositionally biased region" description="Pro residues" evidence="1">
    <location>
        <begin position="70"/>
        <end position="81"/>
    </location>
</feature>
<sequence length="107" mass="11610">MRCSGDLVPLLVTVCPVWLQGGPDNSVETKNCRRKTGVLELLLFRYVVRYEPLGPPEPLRASDPAKFVPTAPPPPPPPPTCGPFGVGPWQIFTASQTGDHPLQPDNL</sequence>
<name>A0A084VZD5_ANOSI</name>
<dbReference type="EnsemblMetazoa" id="ASIC011121-RA">
    <property type="protein sequence ID" value="ASIC011121-PA"/>
    <property type="gene ID" value="ASIC011121"/>
</dbReference>
<dbReference type="EMBL" id="KE525248">
    <property type="protein sequence ID" value="KFB43329.1"/>
    <property type="molecule type" value="Genomic_DNA"/>
</dbReference>
<gene>
    <name evidence="3" type="ORF">ZHAS_00011121</name>
</gene>
<feature type="signal peptide" evidence="2">
    <location>
        <begin position="1"/>
        <end position="19"/>
    </location>
</feature>
<protein>
    <submittedName>
        <fullName evidence="3 4">Uncharacterized protein</fullName>
    </submittedName>
</protein>
<accession>A0A084VZD5</accession>
<keyword evidence="5" id="KW-1185">Reference proteome</keyword>
<evidence type="ECO:0000313" key="5">
    <source>
        <dbReference type="Proteomes" id="UP000030765"/>
    </source>
</evidence>
<dbReference type="Proteomes" id="UP000030765">
    <property type="component" value="Unassembled WGS sequence"/>
</dbReference>
<reference evidence="4" key="2">
    <citation type="submission" date="2020-05" db="UniProtKB">
        <authorList>
            <consortium name="EnsemblMetazoa"/>
        </authorList>
    </citation>
    <scope>IDENTIFICATION</scope>
</reference>
<evidence type="ECO:0000256" key="2">
    <source>
        <dbReference type="SAM" id="SignalP"/>
    </source>
</evidence>
<feature type="chain" id="PRO_5001784114" evidence="2">
    <location>
        <begin position="20"/>
        <end position="107"/>
    </location>
</feature>
<evidence type="ECO:0000256" key="1">
    <source>
        <dbReference type="SAM" id="MobiDB-lite"/>
    </source>
</evidence>
<proteinExistence type="predicted"/>